<dbReference type="InterPro" id="IPR004613">
    <property type="entry name" value="RNase_J"/>
</dbReference>
<comment type="caution">
    <text evidence="13">The sequence shown here is derived from an EMBL/GenBank/DDBJ whole genome shotgun (WGS) entry which is preliminary data.</text>
</comment>
<organism evidence="13 14">
    <name type="scientific">Clostridium tarantellae</name>
    <dbReference type="NCBI Taxonomy" id="39493"/>
    <lineage>
        <taxon>Bacteria</taxon>
        <taxon>Bacillati</taxon>
        <taxon>Bacillota</taxon>
        <taxon>Clostridia</taxon>
        <taxon>Eubacteriales</taxon>
        <taxon>Clostridiaceae</taxon>
        <taxon>Clostridium</taxon>
    </lineage>
</organism>
<feature type="binding site" evidence="11">
    <location>
        <position position="388"/>
    </location>
    <ligand>
        <name>Zn(2+)</name>
        <dbReference type="ChEBI" id="CHEBI:29105"/>
        <label>1</label>
        <note>catalytic</note>
    </ligand>
</feature>
<dbReference type="Pfam" id="PF22505">
    <property type="entry name" value="RNase_J_b_CASP"/>
    <property type="match status" value="1"/>
</dbReference>
<feature type="binding site" evidence="11">
    <location>
        <position position="48"/>
    </location>
    <ligand>
        <name>Ca(2+)</name>
        <dbReference type="ChEBI" id="CHEBI:29108"/>
    </ligand>
</feature>
<feature type="domain" description="Metallo-beta-lactamase" evidence="12">
    <location>
        <begin position="18"/>
        <end position="213"/>
    </location>
</feature>
<keyword evidence="4" id="KW-0255">Endonuclease</keyword>
<evidence type="ECO:0000256" key="5">
    <source>
        <dbReference type="ARBA" id="ARBA00022801"/>
    </source>
</evidence>
<dbReference type="RefSeq" id="WP_152890962.1">
    <property type="nucleotide sequence ID" value="NZ_WHJC01000222.1"/>
</dbReference>
<reference evidence="13 14" key="1">
    <citation type="submission" date="2019-10" db="EMBL/GenBank/DDBJ databases">
        <title>The Genome Sequence of Clostridium tarantellae Isolated from Fish Brain.</title>
        <authorList>
            <person name="Bano L."/>
            <person name="Kiel M."/>
            <person name="Sales G."/>
            <person name="Doxey A.C."/>
            <person name="Mansfield M.J."/>
            <person name="Schiavone M."/>
            <person name="Rossetto O."/>
            <person name="Pirazzini M."/>
            <person name="Dobrindt U."/>
            <person name="Montecucco C."/>
        </authorList>
    </citation>
    <scope>NUCLEOTIDE SEQUENCE [LARGE SCALE GENOMIC DNA]</scope>
    <source>
        <strain evidence="13 14">DSM 3997</strain>
    </source>
</reference>
<feature type="binding site" evidence="11">
    <location>
        <position position="161"/>
    </location>
    <ligand>
        <name>Zn(2+)</name>
        <dbReference type="ChEBI" id="CHEBI:29105"/>
        <label>1</label>
        <note>catalytic</note>
    </ligand>
</feature>
<dbReference type="InterPro" id="IPR055132">
    <property type="entry name" value="RNase_J_b_CASP"/>
</dbReference>
<keyword evidence="1" id="KW-0963">Cytoplasm</keyword>
<keyword evidence="5" id="KW-0378">Hydrolase</keyword>
<name>A0A6I1MLU7_9CLOT</name>
<proteinExistence type="inferred from homology"/>
<evidence type="ECO:0000256" key="10">
    <source>
        <dbReference type="PIRSR" id="PIRSR004803-2"/>
    </source>
</evidence>
<evidence type="ECO:0000256" key="2">
    <source>
        <dbReference type="ARBA" id="ARBA00022722"/>
    </source>
</evidence>
<keyword evidence="11" id="KW-0106">Calcium</keyword>
<keyword evidence="8" id="KW-0694">RNA-binding</keyword>
<feature type="binding site" evidence="11">
    <location>
        <position position="441"/>
    </location>
    <ligand>
        <name>Ca(2+)</name>
        <dbReference type="ChEBI" id="CHEBI:29108"/>
    </ligand>
</feature>
<feature type="binding site" evidence="11">
    <location>
        <position position="76"/>
    </location>
    <ligand>
        <name>Zn(2+)</name>
        <dbReference type="ChEBI" id="CHEBI:29105"/>
        <label>1</label>
        <note>catalytic</note>
    </ligand>
</feature>
<dbReference type="GO" id="GO:0003723">
    <property type="term" value="F:RNA binding"/>
    <property type="evidence" value="ECO:0007669"/>
    <property type="project" value="UniProtKB-KW"/>
</dbReference>
<comment type="cofactor">
    <cofactor evidence="11">
        <name>Zn(2+)</name>
        <dbReference type="ChEBI" id="CHEBI:29105"/>
    </cofactor>
    <text evidence="11">Binds 2 Zn(2+) ions per subunit. It is not clear if Zn(2+) or Mg(2+) is physiologically important.</text>
</comment>
<dbReference type="InterPro" id="IPR042173">
    <property type="entry name" value="RNase_J_2"/>
</dbReference>
<evidence type="ECO:0000313" key="14">
    <source>
        <dbReference type="Proteomes" id="UP000430345"/>
    </source>
</evidence>
<feature type="binding site" evidence="11">
    <location>
        <position position="46"/>
    </location>
    <ligand>
        <name>Ca(2+)</name>
        <dbReference type="ChEBI" id="CHEBI:29108"/>
    </ligand>
</feature>
<evidence type="ECO:0000256" key="6">
    <source>
        <dbReference type="ARBA" id="ARBA00022833"/>
    </source>
</evidence>
<evidence type="ECO:0000256" key="4">
    <source>
        <dbReference type="ARBA" id="ARBA00022759"/>
    </source>
</evidence>
<dbReference type="PIRSF" id="PIRSF004803">
    <property type="entry name" value="RnjA"/>
    <property type="match status" value="1"/>
</dbReference>
<dbReference type="InterPro" id="IPR036866">
    <property type="entry name" value="RibonucZ/Hydroxyglut_hydro"/>
</dbReference>
<dbReference type="SUPFAM" id="SSF56281">
    <property type="entry name" value="Metallo-hydrolase/oxidoreductase"/>
    <property type="match status" value="1"/>
</dbReference>
<evidence type="ECO:0000259" key="12">
    <source>
        <dbReference type="SMART" id="SM00849"/>
    </source>
</evidence>
<sequence>MNENNLNIIPLGGLGEIGKNITAIQFNDEIIVIDCGLAFPDEEMYGVDLIIPDIKYLLENSKKVKGFFITHGHEDHIGALPYILKQLNIPVYGTKLTLGIIETKLKEHNLLKECKLLVVNHGDIIECGDLKVEFIRNTHSIADSCSIAIHTPIGIIFHTGDFKIDYTPIDGNTMDLERISFLGKKGVLLLMSDSTNVERSGCSISESTIGQTLLRIFSSAKGRVIIATFASNIHRMQQIINVSIKYGRKVVFNGRSMESISKVARELGYLHIPEDCIIELDQIDNYENNKVTIITTGSQGEPMAALARIAFSTHRKIKIEKNDVFIISASPIPGNDKLISKVINELYKKGADVIYKDLEDVHVSGHACQEELKLIYTLVKPQYFMPIHGEYRHLKHHSDLIEKLGMPRKNMFLLETGQVLSIKENNAEVKGKVHSGNILVDGLSVGDVGNIVLRDRRHLAQDGMITIVFAIEKYTYSIIAGPDVITRGFIYVKESEALIKEVKDIARRELESCLSNKIIEWYILKNKVKKEIEEYLYENTKRRPTII</sequence>
<accession>A0A6I1MLU7</accession>
<dbReference type="NCBIfam" id="TIGR00649">
    <property type="entry name" value="MG423"/>
    <property type="match status" value="1"/>
</dbReference>
<feature type="binding site" evidence="11">
    <location>
        <position position="139"/>
    </location>
    <ligand>
        <name>Zn(2+)</name>
        <dbReference type="ChEBI" id="CHEBI:29105"/>
        <label>1</label>
        <note>catalytic</note>
    </ligand>
</feature>
<keyword evidence="3 11" id="KW-0479">Metal-binding</keyword>
<evidence type="ECO:0000256" key="8">
    <source>
        <dbReference type="ARBA" id="ARBA00022884"/>
    </source>
</evidence>
<dbReference type="PANTHER" id="PTHR43694">
    <property type="entry name" value="RIBONUCLEASE J"/>
    <property type="match status" value="1"/>
</dbReference>
<dbReference type="GO" id="GO:0004521">
    <property type="term" value="F:RNA endonuclease activity"/>
    <property type="evidence" value="ECO:0007669"/>
    <property type="project" value="InterPro"/>
</dbReference>
<keyword evidence="2" id="KW-0540">Nuclease</keyword>
<dbReference type="Pfam" id="PF00753">
    <property type="entry name" value="Lactamase_B"/>
    <property type="match status" value="1"/>
</dbReference>
<keyword evidence="7" id="KW-0269">Exonuclease</keyword>
<feature type="binding site" evidence="10">
    <location>
        <begin position="362"/>
        <end position="366"/>
    </location>
    <ligand>
        <name>substrate</name>
    </ligand>
</feature>
<dbReference type="Gene3D" id="3.10.20.580">
    <property type="match status" value="1"/>
</dbReference>
<dbReference type="AlphaFoldDB" id="A0A6I1MLU7"/>
<evidence type="ECO:0000256" key="1">
    <source>
        <dbReference type="ARBA" id="ARBA00022490"/>
    </source>
</evidence>
<evidence type="ECO:0000256" key="9">
    <source>
        <dbReference type="PIRSR" id="PIRSR004803-1"/>
    </source>
</evidence>
<dbReference type="GO" id="GO:0004534">
    <property type="term" value="F:5'-3' RNA exonuclease activity"/>
    <property type="evidence" value="ECO:0007669"/>
    <property type="project" value="InterPro"/>
</dbReference>
<feature type="non-terminal residue" evidence="13">
    <location>
        <position position="547"/>
    </location>
</feature>
<dbReference type="GO" id="GO:0008270">
    <property type="term" value="F:zinc ion binding"/>
    <property type="evidence" value="ECO:0007669"/>
    <property type="project" value="InterPro"/>
</dbReference>
<feature type="binding site" evidence="11">
    <location>
        <position position="73"/>
    </location>
    <ligand>
        <name>Zn(2+)</name>
        <dbReference type="ChEBI" id="CHEBI:29105"/>
        <label>1</label>
        <note>catalytic</note>
    </ligand>
</feature>
<feature type="active site" description="Proton donor" evidence="9">
    <location>
        <position position="193"/>
    </location>
</feature>
<evidence type="ECO:0000256" key="11">
    <source>
        <dbReference type="PIRSR" id="PIRSR004803-3"/>
    </source>
</evidence>
<keyword evidence="6 11" id="KW-0862">Zinc</keyword>
<dbReference type="Gene3D" id="3.40.50.10710">
    <property type="entry name" value="Metallo-hydrolase/oxidoreductase"/>
    <property type="match status" value="1"/>
</dbReference>
<comment type="cofactor">
    <cofactor evidence="11">
        <name>Ca(2+)</name>
        <dbReference type="ChEBI" id="CHEBI:29108"/>
    </cofactor>
    <text evidence="11">Binds 1 Ca(2+) cation per subunit. Seen in 1 crystal structure, it is not clear if it is physiologically important.</text>
</comment>
<dbReference type="Proteomes" id="UP000430345">
    <property type="component" value="Unassembled WGS sequence"/>
</dbReference>
<dbReference type="PANTHER" id="PTHR43694:SF1">
    <property type="entry name" value="RIBONUCLEASE J"/>
    <property type="match status" value="1"/>
</dbReference>
<protein>
    <submittedName>
        <fullName evidence="13">RNase J family beta-CASP ribonuclease</fullName>
    </submittedName>
</protein>
<dbReference type="InterPro" id="IPR011108">
    <property type="entry name" value="RMMBL"/>
</dbReference>
<dbReference type="SMART" id="SM00849">
    <property type="entry name" value="Lactamase_B"/>
    <property type="match status" value="1"/>
</dbReference>
<dbReference type="EMBL" id="WHJC01000222">
    <property type="protein sequence ID" value="MPQ44466.1"/>
    <property type="molecule type" value="Genomic_DNA"/>
</dbReference>
<keyword evidence="14" id="KW-1185">Reference proteome</keyword>
<dbReference type="HAMAP" id="MF_01491">
    <property type="entry name" value="RNase_J_bact"/>
    <property type="match status" value="1"/>
</dbReference>
<dbReference type="InterPro" id="IPR001279">
    <property type="entry name" value="Metallo-B-lactamas"/>
</dbReference>
<evidence type="ECO:0000313" key="13">
    <source>
        <dbReference type="EMBL" id="MPQ44466.1"/>
    </source>
</evidence>
<dbReference type="GO" id="GO:0006396">
    <property type="term" value="P:RNA processing"/>
    <property type="evidence" value="ECO:0007669"/>
    <property type="project" value="InterPro"/>
</dbReference>
<feature type="binding site" evidence="10">
    <location>
        <begin position="230"/>
        <end position="232"/>
    </location>
    <ligand>
        <name>substrate</name>
    </ligand>
</feature>
<dbReference type="InterPro" id="IPR030854">
    <property type="entry name" value="RNase_J_bac"/>
</dbReference>
<dbReference type="CDD" id="cd07714">
    <property type="entry name" value="RNaseJ_MBL-fold"/>
    <property type="match status" value="1"/>
</dbReference>
<gene>
    <name evidence="13" type="ORF">GBZ86_11955</name>
</gene>
<feature type="binding site" evidence="11">
    <location>
        <position position="71"/>
    </location>
    <ligand>
        <name>Zn(2+)</name>
        <dbReference type="ChEBI" id="CHEBI:29105"/>
        <label>1</label>
        <note>catalytic</note>
    </ligand>
</feature>
<dbReference type="Gene3D" id="3.60.15.10">
    <property type="entry name" value="Ribonuclease Z/Hydroxyacylglutathione hydrolase-like"/>
    <property type="match status" value="1"/>
</dbReference>
<evidence type="ECO:0000256" key="3">
    <source>
        <dbReference type="ARBA" id="ARBA00022723"/>
    </source>
</evidence>
<evidence type="ECO:0000256" key="7">
    <source>
        <dbReference type="ARBA" id="ARBA00022839"/>
    </source>
</evidence>
<dbReference type="Pfam" id="PF07521">
    <property type="entry name" value="RMMBL"/>
    <property type="match status" value="1"/>
</dbReference>
<dbReference type="InterPro" id="IPR041636">
    <property type="entry name" value="RNase_J_C"/>
</dbReference>
<dbReference type="OrthoDB" id="9758375at2"/>
<feature type="binding site" evidence="11">
    <location>
        <position position="75"/>
    </location>
    <ligand>
        <name>Zn(2+)</name>
        <dbReference type="ChEBI" id="CHEBI:29105"/>
        <label>1</label>
        <note>catalytic</note>
    </ligand>
</feature>
<feature type="active site" description="Proton acceptor" evidence="9">
    <location>
        <position position="366"/>
    </location>
</feature>
<dbReference type="Pfam" id="PF17770">
    <property type="entry name" value="RNase_J_C"/>
    <property type="match status" value="1"/>
</dbReference>